<dbReference type="InterPro" id="IPR003852">
    <property type="entry name" value="Sig_transdc_His_kinase_KdpD_N"/>
</dbReference>
<protein>
    <submittedName>
        <fullName evidence="5">Histidine kinase</fullName>
    </submittedName>
</protein>
<keyword evidence="2 5" id="KW-0418">Kinase</keyword>
<evidence type="ECO:0000256" key="1">
    <source>
        <dbReference type="ARBA" id="ARBA00022679"/>
    </source>
</evidence>
<evidence type="ECO:0000256" key="2">
    <source>
        <dbReference type="ARBA" id="ARBA00022777"/>
    </source>
</evidence>
<proteinExistence type="predicted"/>
<evidence type="ECO:0000256" key="3">
    <source>
        <dbReference type="ARBA" id="ARBA00023012"/>
    </source>
</evidence>
<gene>
    <name evidence="5" type="ORF">IAG11_24255</name>
</gene>
<organism evidence="5 6">
    <name type="scientific">Acinetobacter baumannii</name>
    <dbReference type="NCBI Taxonomy" id="470"/>
    <lineage>
        <taxon>Bacteria</taxon>
        <taxon>Pseudomonadati</taxon>
        <taxon>Pseudomonadota</taxon>
        <taxon>Gammaproteobacteria</taxon>
        <taxon>Moraxellales</taxon>
        <taxon>Moraxellaceae</taxon>
        <taxon>Acinetobacter</taxon>
        <taxon>Acinetobacter calcoaceticus/baumannii complex</taxon>
    </lineage>
</organism>
<keyword evidence="3" id="KW-0902">Two-component regulatory system</keyword>
<dbReference type="Proteomes" id="UP000634608">
    <property type="component" value="Unassembled WGS sequence"/>
</dbReference>
<feature type="non-terminal residue" evidence="5">
    <location>
        <position position="136"/>
    </location>
</feature>
<reference evidence="5" key="1">
    <citation type="submission" date="2020-08" db="EMBL/GenBank/DDBJ databases">
        <title>Diversity of carbapenem-resistant Acinetobacter baumannii and bacteriophage-mediated spread of the Oxa23 carbapenemase.</title>
        <authorList>
            <person name="Abouelfetouh A."/>
            <person name="Mattock J."/>
            <person name="Turner D."/>
            <person name="Li E."/>
            <person name="Evans B.A."/>
        </authorList>
    </citation>
    <scope>NUCLEOTIDE SEQUENCE</scope>
    <source>
        <strain evidence="5">A86</strain>
    </source>
</reference>
<evidence type="ECO:0000313" key="6">
    <source>
        <dbReference type="Proteomes" id="UP000634608"/>
    </source>
</evidence>
<dbReference type="PANTHER" id="PTHR45569:SF1">
    <property type="entry name" value="SENSOR PROTEIN KDPD"/>
    <property type="match status" value="1"/>
</dbReference>
<feature type="domain" description="Signal transduction histidine kinase osmosensitive K+ channel sensor N-terminal" evidence="4">
    <location>
        <begin position="1"/>
        <end position="135"/>
    </location>
</feature>
<dbReference type="GO" id="GO:0000155">
    <property type="term" value="F:phosphorelay sensor kinase activity"/>
    <property type="evidence" value="ECO:0007669"/>
    <property type="project" value="InterPro"/>
</dbReference>
<sequence>EGLPQIARKEMQYQGHTLEEMDLDAILLRHPQIVLVDELAHRNVPNSRHERRWQDVNELLDAGIDVFTTINIQHLESLNDVVYQITGIRVNETVPDRVFDRIRDIRLIDLPVSELIERLHQGKVYVPEQANLALQG</sequence>
<comment type="caution">
    <text evidence="5">The sequence shown here is derived from an EMBL/GenBank/DDBJ whole genome shotgun (WGS) entry which is preliminary data.</text>
</comment>
<dbReference type="PANTHER" id="PTHR45569">
    <property type="entry name" value="SENSOR PROTEIN KDPD"/>
    <property type="match status" value="1"/>
</dbReference>
<keyword evidence="1" id="KW-0808">Transferase</keyword>
<name>A0A8I0K9R4_ACIBA</name>
<dbReference type="InterPro" id="IPR027417">
    <property type="entry name" value="P-loop_NTPase"/>
</dbReference>
<dbReference type="Gene3D" id="3.40.50.300">
    <property type="entry name" value="P-loop containing nucleotide triphosphate hydrolases"/>
    <property type="match status" value="1"/>
</dbReference>
<dbReference type="GO" id="GO:0005886">
    <property type="term" value="C:plasma membrane"/>
    <property type="evidence" value="ECO:0007669"/>
    <property type="project" value="TreeGrafter"/>
</dbReference>
<feature type="non-terminal residue" evidence="5">
    <location>
        <position position="1"/>
    </location>
</feature>
<dbReference type="EMBL" id="JACSVK010000912">
    <property type="protein sequence ID" value="MBD0222933.1"/>
    <property type="molecule type" value="Genomic_DNA"/>
</dbReference>
<dbReference type="AlphaFoldDB" id="A0A8I0K9R4"/>
<evidence type="ECO:0000259" key="4">
    <source>
        <dbReference type="Pfam" id="PF02702"/>
    </source>
</evidence>
<evidence type="ECO:0000313" key="5">
    <source>
        <dbReference type="EMBL" id="MBD0222933.1"/>
    </source>
</evidence>
<dbReference type="Pfam" id="PF02702">
    <property type="entry name" value="KdpD"/>
    <property type="match status" value="1"/>
</dbReference>
<dbReference type="InterPro" id="IPR052023">
    <property type="entry name" value="Histidine_kinase_KdpD"/>
</dbReference>
<accession>A0A8I0K9R4</accession>